<dbReference type="Proteomes" id="UP000642070">
    <property type="component" value="Unassembled WGS sequence"/>
</dbReference>
<feature type="region of interest" description="Disordered" evidence="1">
    <location>
        <begin position="91"/>
        <end position="207"/>
    </location>
</feature>
<evidence type="ECO:0000313" key="4">
    <source>
        <dbReference type="Proteomes" id="UP000642070"/>
    </source>
</evidence>
<feature type="compositionally biased region" description="Low complexity" evidence="1">
    <location>
        <begin position="99"/>
        <end position="113"/>
    </location>
</feature>
<accession>A0A917UC99</accession>
<keyword evidence="2" id="KW-0812">Transmembrane</keyword>
<proteinExistence type="predicted"/>
<dbReference type="RefSeq" id="WP_190256919.1">
    <property type="nucleotide sequence ID" value="NZ_BMPI01000084.1"/>
</dbReference>
<comment type="caution">
    <text evidence="3">The sequence shown here is derived from an EMBL/GenBank/DDBJ whole genome shotgun (WGS) entry which is preliminary data.</text>
</comment>
<keyword evidence="2" id="KW-1133">Transmembrane helix</keyword>
<feature type="transmembrane region" description="Helical" evidence="2">
    <location>
        <begin position="60"/>
        <end position="81"/>
    </location>
</feature>
<reference evidence="3" key="1">
    <citation type="journal article" date="2014" name="Int. J. Syst. Evol. Microbiol.">
        <title>Complete genome sequence of Corynebacterium casei LMG S-19264T (=DSM 44701T), isolated from a smear-ripened cheese.</title>
        <authorList>
            <consortium name="US DOE Joint Genome Institute (JGI-PGF)"/>
            <person name="Walter F."/>
            <person name="Albersmeier A."/>
            <person name="Kalinowski J."/>
            <person name="Ruckert C."/>
        </authorList>
    </citation>
    <scope>NUCLEOTIDE SEQUENCE</scope>
    <source>
        <strain evidence="3">JCM 19831</strain>
    </source>
</reference>
<evidence type="ECO:0000313" key="3">
    <source>
        <dbReference type="EMBL" id="GGM80615.1"/>
    </source>
</evidence>
<organism evidence="3 4">
    <name type="scientific">Dactylosporangium sucinum</name>
    <dbReference type="NCBI Taxonomy" id="1424081"/>
    <lineage>
        <taxon>Bacteria</taxon>
        <taxon>Bacillati</taxon>
        <taxon>Actinomycetota</taxon>
        <taxon>Actinomycetes</taxon>
        <taxon>Micromonosporales</taxon>
        <taxon>Micromonosporaceae</taxon>
        <taxon>Dactylosporangium</taxon>
    </lineage>
</organism>
<evidence type="ECO:0000256" key="1">
    <source>
        <dbReference type="SAM" id="MobiDB-lite"/>
    </source>
</evidence>
<dbReference type="EMBL" id="BMPI01000084">
    <property type="protein sequence ID" value="GGM80615.1"/>
    <property type="molecule type" value="Genomic_DNA"/>
</dbReference>
<keyword evidence="4" id="KW-1185">Reference proteome</keyword>
<protein>
    <submittedName>
        <fullName evidence="3">Uncharacterized protein</fullName>
    </submittedName>
</protein>
<evidence type="ECO:0000256" key="2">
    <source>
        <dbReference type="SAM" id="Phobius"/>
    </source>
</evidence>
<keyword evidence="2" id="KW-0472">Membrane</keyword>
<feature type="compositionally biased region" description="Low complexity" evidence="1">
    <location>
        <begin position="149"/>
        <end position="185"/>
    </location>
</feature>
<name>A0A917UC99_9ACTN</name>
<sequence length="207" mass="21524">MALWHKVRRELAGAWRSARYDVTRHRRRRLMVRLAGAETAEFGPRGHRGLHVAKRPPRRIAAGAGVALLVAGGAAGTYLAVAGSLTALRPGPAQPPAAQPAAPAPATATVPVPRTNPLPNPTQPRPQVRRTTPKQVIALPPIGQPQPVPTTNEPESTLTPSPSPSESSPSPSPSVRDVSPSSSASKHPKWGQQGDEGAASGQSGAGR</sequence>
<reference evidence="3" key="2">
    <citation type="submission" date="2020-09" db="EMBL/GenBank/DDBJ databases">
        <authorList>
            <person name="Sun Q."/>
            <person name="Ohkuma M."/>
        </authorList>
    </citation>
    <scope>NUCLEOTIDE SEQUENCE</scope>
    <source>
        <strain evidence="3">JCM 19831</strain>
    </source>
</reference>
<gene>
    <name evidence="3" type="ORF">GCM10007977_097620</name>
</gene>
<feature type="compositionally biased region" description="Pro residues" evidence="1">
    <location>
        <begin position="114"/>
        <end position="124"/>
    </location>
</feature>
<dbReference type="AlphaFoldDB" id="A0A917UC99"/>